<comment type="caution">
    <text evidence="2">The sequence shown here is derived from an EMBL/GenBank/DDBJ whole genome shotgun (WGS) entry which is preliminary data.</text>
</comment>
<name>A0ABS6SFG5_9SPHN</name>
<evidence type="ECO:0000313" key="3">
    <source>
        <dbReference type="Proteomes" id="UP000722336"/>
    </source>
</evidence>
<evidence type="ECO:0000259" key="1">
    <source>
        <dbReference type="PROSITE" id="PS50801"/>
    </source>
</evidence>
<reference evidence="2 3" key="1">
    <citation type="submission" date="2021-04" db="EMBL/GenBank/DDBJ databases">
        <authorList>
            <person name="Pira H."/>
            <person name="Risdian C."/>
            <person name="Wink J."/>
        </authorList>
    </citation>
    <scope>NUCLEOTIDE SEQUENCE [LARGE SCALE GENOMIC DNA]</scope>
    <source>
        <strain evidence="2 3">WHA3</strain>
    </source>
</reference>
<evidence type="ECO:0000313" key="2">
    <source>
        <dbReference type="EMBL" id="MBV7257158.1"/>
    </source>
</evidence>
<dbReference type="Proteomes" id="UP000722336">
    <property type="component" value="Unassembled WGS sequence"/>
</dbReference>
<sequence length="87" mass="8942">MTLALDTVLDTTAAAPLRAALRKSVTDQQPLALDGSAVESVGQACLQVLAAAEAAAYSASLDFRILNPSAALTEMTRLVGLDTLLKA</sequence>
<keyword evidence="3" id="KW-1185">Reference proteome</keyword>
<organism evidence="2 3">
    <name type="scientific">Pacificimonas pallii</name>
    <dbReference type="NCBI Taxonomy" id="2827236"/>
    <lineage>
        <taxon>Bacteria</taxon>
        <taxon>Pseudomonadati</taxon>
        <taxon>Pseudomonadota</taxon>
        <taxon>Alphaproteobacteria</taxon>
        <taxon>Sphingomonadales</taxon>
        <taxon>Sphingosinicellaceae</taxon>
        <taxon>Pacificimonas</taxon>
    </lineage>
</organism>
<feature type="domain" description="STAS" evidence="1">
    <location>
        <begin position="1"/>
        <end position="87"/>
    </location>
</feature>
<accession>A0ABS6SFG5</accession>
<dbReference type="Pfam" id="PF13466">
    <property type="entry name" value="STAS_2"/>
    <property type="match status" value="1"/>
</dbReference>
<proteinExistence type="predicted"/>
<protein>
    <submittedName>
        <fullName evidence="2">STAS domain-containing protein</fullName>
    </submittedName>
</protein>
<dbReference type="EMBL" id="JAGSPA010000003">
    <property type="protein sequence ID" value="MBV7257158.1"/>
    <property type="molecule type" value="Genomic_DNA"/>
</dbReference>
<gene>
    <name evidence="2" type="ORF">KCG44_10230</name>
</gene>
<dbReference type="PROSITE" id="PS50801">
    <property type="entry name" value="STAS"/>
    <property type="match status" value="1"/>
</dbReference>
<dbReference type="InterPro" id="IPR002645">
    <property type="entry name" value="STAS_dom"/>
</dbReference>
<dbReference type="InterPro" id="IPR058548">
    <property type="entry name" value="MlaB-like_STAS"/>
</dbReference>
<dbReference type="RefSeq" id="WP_218445987.1">
    <property type="nucleotide sequence ID" value="NZ_JAGSPA010000003.1"/>
</dbReference>